<keyword evidence="6" id="KW-1185">Reference proteome</keyword>
<dbReference type="OrthoDB" id="1104827at2759"/>
<dbReference type="Pfam" id="PF02181">
    <property type="entry name" value="FH2"/>
    <property type="match status" value="1"/>
</dbReference>
<dbReference type="InterPro" id="IPR015425">
    <property type="entry name" value="FH2_Formin"/>
</dbReference>
<dbReference type="Gene3D" id="1.20.58.2220">
    <property type="entry name" value="Formin, FH2 domain"/>
    <property type="match status" value="1"/>
</dbReference>
<evidence type="ECO:0000256" key="1">
    <source>
        <dbReference type="SAM" id="Coils"/>
    </source>
</evidence>
<feature type="compositionally biased region" description="Polar residues" evidence="2">
    <location>
        <begin position="1071"/>
        <end position="1084"/>
    </location>
</feature>
<dbReference type="CTD" id="31075"/>
<reference evidence="7" key="1">
    <citation type="submission" date="2025-08" db="UniProtKB">
        <authorList>
            <consortium name="RefSeq"/>
        </authorList>
    </citation>
    <scope>IDENTIFICATION</scope>
    <source>
        <tissue evidence="7">Entire body</tissue>
    </source>
</reference>
<dbReference type="InterPro" id="IPR014768">
    <property type="entry name" value="GBD/FH3_dom"/>
</dbReference>
<evidence type="ECO:0000313" key="6">
    <source>
        <dbReference type="Proteomes" id="UP000192223"/>
    </source>
</evidence>
<organism evidence="6 7">
    <name type="scientific">Agrilus planipennis</name>
    <name type="common">Emerald ash borer</name>
    <name type="synonym">Agrilus marcopoli</name>
    <dbReference type="NCBI Taxonomy" id="224129"/>
    <lineage>
        <taxon>Eukaryota</taxon>
        <taxon>Metazoa</taxon>
        <taxon>Ecdysozoa</taxon>
        <taxon>Arthropoda</taxon>
        <taxon>Hexapoda</taxon>
        <taxon>Insecta</taxon>
        <taxon>Pterygota</taxon>
        <taxon>Neoptera</taxon>
        <taxon>Endopterygota</taxon>
        <taxon>Coleoptera</taxon>
        <taxon>Polyphaga</taxon>
        <taxon>Elateriformia</taxon>
        <taxon>Buprestoidea</taxon>
        <taxon>Buprestidae</taxon>
        <taxon>Agrilinae</taxon>
        <taxon>Agrilus</taxon>
    </lineage>
</organism>
<dbReference type="Pfam" id="PF06371">
    <property type="entry name" value="Drf_GBD"/>
    <property type="match status" value="1"/>
</dbReference>
<evidence type="ECO:0000259" key="3">
    <source>
        <dbReference type="PROSITE" id="PS51231"/>
    </source>
</evidence>
<dbReference type="PROSITE" id="PS51231">
    <property type="entry name" value="DAD"/>
    <property type="match status" value="1"/>
</dbReference>
<dbReference type="InterPro" id="IPR016024">
    <property type="entry name" value="ARM-type_fold"/>
</dbReference>
<evidence type="ECO:0000313" key="7">
    <source>
        <dbReference type="RefSeq" id="XP_018324677.1"/>
    </source>
</evidence>
<dbReference type="PANTHER" id="PTHR45725:SF1">
    <property type="entry name" value="DISHEVELLED ASSOCIATED ACTIVATOR OF MORPHOGENESIS, ISOFORM D"/>
    <property type="match status" value="1"/>
</dbReference>
<evidence type="ECO:0000256" key="2">
    <source>
        <dbReference type="SAM" id="MobiDB-lite"/>
    </source>
</evidence>
<accession>A0A1W4WVZ1</accession>
<dbReference type="SUPFAM" id="SSF101447">
    <property type="entry name" value="Formin homology 2 domain (FH2 domain)"/>
    <property type="match status" value="1"/>
</dbReference>
<dbReference type="SUPFAM" id="SSF48371">
    <property type="entry name" value="ARM repeat"/>
    <property type="match status" value="1"/>
</dbReference>
<feature type="compositionally biased region" description="Basic and acidic residues" evidence="2">
    <location>
        <begin position="514"/>
        <end position="527"/>
    </location>
</feature>
<dbReference type="GO" id="GO:0031267">
    <property type="term" value="F:small GTPase binding"/>
    <property type="evidence" value="ECO:0007669"/>
    <property type="project" value="InterPro"/>
</dbReference>
<dbReference type="InterPro" id="IPR011989">
    <property type="entry name" value="ARM-like"/>
</dbReference>
<proteinExistence type="predicted"/>
<dbReference type="FunCoup" id="A0A1W4WVZ1">
    <property type="interactions" value="311"/>
</dbReference>
<dbReference type="InterPro" id="IPR010472">
    <property type="entry name" value="FH3_dom"/>
</dbReference>
<dbReference type="GO" id="GO:0030036">
    <property type="term" value="P:actin cytoskeleton organization"/>
    <property type="evidence" value="ECO:0007669"/>
    <property type="project" value="InterPro"/>
</dbReference>
<dbReference type="KEGG" id="apln:108736670"/>
<evidence type="ECO:0000259" key="4">
    <source>
        <dbReference type="PROSITE" id="PS51232"/>
    </source>
</evidence>
<dbReference type="InterPro" id="IPR010473">
    <property type="entry name" value="GTPase-bd"/>
</dbReference>
<feature type="compositionally biased region" description="Pro residues" evidence="2">
    <location>
        <begin position="615"/>
        <end position="643"/>
    </location>
</feature>
<protein>
    <submittedName>
        <fullName evidence="7">Disheveled-associated activator of morphogenesis 1 isoform X1</fullName>
    </submittedName>
</protein>
<dbReference type="GeneID" id="108736670"/>
<dbReference type="GO" id="GO:0003779">
    <property type="term" value="F:actin binding"/>
    <property type="evidence" value="ECO:0007669"/>
    <property type="project" value="InterPro"/>
</dbReference>
<feature type="region of interest" description="Disordered" evidence="2">
    <location>
        <begin position="501"/>
        <end position="531"/>
    </location>
</feature>
<dbReference type="FunFam" id="1.25.10.10:FF:000800">
    <property type="entry name" value="Disheveled-associated activator of morphogenesis"/>
    <property type="match status" value="1"/>
</dbReference>
<dbReference type="GO" id="GO:0030838">
    <property type="term" value="P:positive regulation of actin filament polymerization"/>
    <property type="evidence" value="ECO:0007669"/>
    <property type="project" value="TreeGrafter"/>
</dbReference>
<feature type="region of interest" description="Disordered" evidence="2">
    <location>
        <begin position="608"/>
        <end position="643"/>
    </location>
</feature>
<dbReference type="InterPro" id="IPR051425">
    <property type="entry name" value="Formin_Homology"/>
</dbReference>
<dbReference type="PROSITE" id="PS51232">
    <property type="entry name" value="GBD_FH3"/>
    <property type="match status" value="1"/>
</dbReference>
<feature type="region of interest" description="Disordered" evidence="2">
    <location>
        <begin position="1069"/>
        <end position="1088"/>
    </location>
</feature>
<dbReference type="SMART" id="SM01140">
    <property type="entry name" value="Drf_GBD"/>
    <property type="match status" value="1"/>
</dbReference>
<dbReference type="Pfam" id="PF06367">
    <property type="entry name" value="Drf_FH3"/>
    <property type="match status" value="1"/>
</dbReference>
<feature type="coiled-coil region" evidence="1">
    <location>
        <begin position="1021"/>
        <end position="1063"/>
    </location>
</feature>
<feature type="compositionally biased region" description="Basic and acidic residues" evidence="2">
    <location>
        <begin position="1130"/>
        <end position="1145"/>
    </location>
</feature>
<evidence type="ECO:0000259" key="5">
    <source>
        <dbReference type="PROSITE" id="PS51444"/>
    </source>
</evidence>
<dbReference type="PROSITE" id="PS51444">
    <property type="entry name" value="FH2"/>
    <property type="match status" value="1"/>
</dbReference>
<dbReference type="PANTHER" id="PTHR45725">
    <property type="entry name" value="FORMIN HOMOLOGY 2 FAMILY MEMBER"/>
    <property type="match status" value="1"/>
</dbReference>
<dbReference type="SMART" id="SM00498">
    <property type="entry name" value="FH2"/>
    <property type="match status" value="1"/>
</dbReference>
<dbReference type="STRING" id="224129.A0A1W4WVZ1"/>
<feature type="region of interest" description="Disordered" evidence="2">
    <location>
        <begin position="1106"/>
        <end position="1145"/>
    </location>
</feature>
<feature type="domain" description="GBD/FH3" evidence="4">
    <location>
        <begin position="89"/>
        <end position="462"/>
    </location>
</feature>
<dbReference type="RefSeq" id="XP_018324677.1">
    <property type="nucleotide sequence ID" value="XM_018469175.1"/>
</dbReference>
<dbReference type="Proteomes" id="UP000192223">
    <property type="component" value="Unplaced"/>
</dbReference>
<dbReference type="Gene3D" id="1.25.10.10">
    <property type="entry name" value="Leucine-rich Repeat Variant"/>
    <property type="match status" value="1"/>
</dbReference>
<sequence>MCSKEQITEIMDKIHMGLPRCSVKIPTVKLPTWDSVTSALPRVHCPAMPAVRNRRGWCGCLQNDEPPEITYCVVENSGTLSLQALTPTQPMPSEDELDAKFAELVEELDLTAPNKTAMLNLPPEKKWQIYCSRKGGEDFVDQDHAPEHYIERLQTLATLQYPETNTEEEVRTRTKQIDGLKTALRTSTHSFVIRFMELNGLPALLEFLERMDYFTSQSSIHTSIIGCVKALMNNSMGRAHVLAHPTSINIIAQSLSTENIKTKIAVLEILGAVCLVSGGHKKVLDAMLHYQKYAYERTRFQGIINDLDRDTGIYRDEVNLKTAIMSFINAVLNYGQGQENLEFRLHLRYEFLMLGIQPIIDKLRRHENETLNRHLDFFEMVRNEDEKELARKFEQDHVDTKSASSMFEVIRKRLSHSAAYPHLLSVLKHCLLIPLDYGSYPQHWLLFDRIVQQIVLQQNDPSNPQKPKDPDLSPININVKELVHLLAKEEELVEARKKAEELERENSDLSNRLAKKEQELDQKTQEKEDIESSLTRIKERLEKETAAHMEIRQKFEELEYRAADLDRQISCERGERYRLEKIVTSGSIPDDAKMIGLQNGTIEVNGLGYKEDYSIPPPPPPLVPPPPPAPGPPPPPCAPTAPPSAPLKVEIIKKNIPQPSNPLKSFNWSKLPETKVSGTIWSELDDTKLYNAMELDSIDKLFCAYQKNGIANEGSVEDLRTLGKNKTKVLSVIDGRRAQNCTILLSKLKMSDEEISKAILSMDSKEQLPIDMVEQLLKFTPSPEEAALLEEHSHDIDSLARADRFLYEISKVPHYEQRLRSLHYKKRFQVTLTEISPRIANVMEASREVARSRRLRRLLEVVLALGNYMNRGARGNALGFRLASLNRLGDTKSSAAKGTTLLHYLVQILERKFKDVLRIDEDIPHVRDAAKVSLGELTKDMGQLRAGLKDVAREIEFHRGQSPLANDKFVPVMREFQATATCRLAEIEDQFQDMKTRFDRAVRLFGEDPTVMQPDEFFGIFDSFLASLQEARQDNENMKKRQEEEEKRAKQEAELKKLTLERKHTREGILSSINKNTGVKNGDSSGKGEFDDLISALRTGDVFGEDMAKFKRSRKSKVSSGNSPPRRNSVNREDSRERVISIRQQ</sequence>
<dbReference type="InParanoid" id="A0A1W4WVZ1"/>
<feature type="domain" description="FH2" evidence="5">
    <location>
        <begin position="653"/>
        <end position="1054"/>
    </location>
</feature>
<dbReference type="Gene3D" id="1.10.238.150">
    <property type="entry name" value="Formin, FH3 diaphanous domain"/>
    <property type="match status" value="1"/>
</dbReference>
<dbReference type="AlphaFoldDB" id="A0A1W4WVZ1"/>
<feature type="domain" description="DAD" evidence="3">
    <location>
        <begin position="1083"/>
        <end position="1115"/>
    </location>
</feature>
<dbReference type="InterPro" id="IPR014767">
    <property type="entry name" value="DAD_dom"/>
</dbReference>
<dbReference type="SMART" id="SM01139">
    <property type="entry name" value="Drf_FH3"/>
    <property type="match status" value="1"/>
</dbReference>
<keyword evidence="1" id="KW-0175">Coiled coil</keyword>
<dbReference type="InterPro" id="IPR042201">
    <property type="entry name" value="FH2_Formin_sf"/>
</dbReference>
<name>A0A1W4WVZ1_AGRPL</name>
<gene>
    <name evidence="7" type="primary">LOC108736670</name>
</gene>
<dbReference type="FunFam" id="1.20.58.2220:FF:000009">
    <property type="entry name" value="Disheveled-associated activator of morphogenesis"/>
    <property type="match status" value="1"/>
</dbReference>